<dbReference type="SUPFAM" id="SSF88659">
    <property type="entry name" value="Sigma3 and sigma4 domains of RNA polymerase sigma factors"/>
    <property type="match status" value="1"/>
</dbReference>
<protein>
    <recommendedName>
        <fullName evidence="6">RNA polymerase sigma factor</fullName>
    </recommendedName>
</protein>
<dbReference type="InterPro" id="IPR036388">
    <property type="entry name" value="WH-like_DNA-bd_sf"/>
</dbReference>
<evidence type="ECO:0000313" key="9">
    <source>
        <dbReference type="EMBL" id="GAA4773450.1"/>
    </source>
</evidence>
<keyword evidence="4 6" id="KW-0238">DNA-binding</keyword>
<dbReference type="NCBIfam" id="TIGR02937">
    <property type="entry name" value="sigma70-ECF"/>
    <property type="match status" value="1"/>
</dbReference>
<dbReference type="InterPro" id="IPR000838">
    <property type="entry name" value="RNA_pol_sigma70_ECF_CS"/>
</dbReference>
<evidence type="ECO:0000256" key="4">
    <source>
        <dbReference type="ARBA" id="ARBA00023125"/>
    </source>
</evidence>
<reference evidence="10" key="1">
    <citation type="journal article" date="2019" name="Int. J. Syst. Evol. Microbiol.">
        <title>The Global Catalogue of Microorganisms (GCM) 10K type strain sequencing project: providing services to taxonomists for standard genome sequencing and annotation.</title>
        <authorList>
            <consortium name="The Broad Institute Genomics Platform"/>
            <consortium name="The Broad Institute Genome Sequencing Center for Infectious Disease"/>
            <person name="Wu L."/>
            <person name="Ma J."/>
        </authorList>
    </citation>
    <scope>NUCLEOTIDE SEQUENCE [LARGE SCALE GENOMIC DNA]</scope>
    <source>
        <strain evidence="10">JCM 18537</strain>
    </source>
</reference>
<name>A0ABP9A3T7_9MICO</name>
<dbReference type="Pfam" id="PF08281">
    <property type="entry name" value="Sigma70_r4_2"/>
    <property type="match status" value="1"/>
</dbReference>
<feature type="domain" description="RNA polymerase sigma factor 70 region 4 type 2" evidence="8">
    <location>
        <begin position="120"/>
        <end position="169"/>
    </location>
</feature>
<dbReference type="Gene3D" id="1.10.10.10">
    <property type="entry name" value="Winged helix-like DNA-binding domain superfamily/Winged helix DNA-binding domain"/>
    <property type="match status" value="1"/>
</dbReference>
<sequence length="179" mass="20076">MREASDAILVARSLDQDEHAFAEIVRRHAPLMRAYTARMVGSVSEADDVVQNAFILAWRKLDTLRDPSALKAWLMRVATHEATAYLRRRPSPVPLEAVEQVLAAEARPDTVVVRDAQMAALSKALDTLPDAQRQCWLLREVAGLSYTEIAEELDLPASTVRGNLARARTSITVRMEEWR</sequence>
<evidence type="ECO:0000256" key="1">
    <source>
        <dbReference type="ARBA" id="ARBA00010641"/>
    </source>
</evidence>
<dbReference type="InterPro" id="IPR013324">
    <property type="entry name" value="RNA_pol_sigma_r3/r4-like"/>
</dbReference>
<dbReference type="SUPFAM" id="SSF88946">
    <property type="entry name" value="Sigma2 domain of RNA polymerase sigma factors"/>
    <property type="match status" value="1"/>
</dbReference>
<dbReference type="InterPro" id="IPR013249">
    <property type="entry name" value="RNA_pol_sigma70_r4_t2"/>
</dbReference>
<dbReference type="Pfam" id="PF04542">
    <property type="entry name" value="Sigma70_r2"/>
    <property type="match status" value="1"/>
</dbReference>
<gene>
    <name evidence="9" type="ORF">GCM10023351_17310</name>
</gene>
<dbReference type="InterPro" id="IPR039425">
    <property type="entry name" value="RNA_pol_sigma-70-like"/>
</dbReference>
<dbReference type="PANTHER" id="PTHR43133:SF51">
    <property type="entry name" value="RNA POLYMERASE SIGMA FACTOR"/>
    <property type="match status" value="1"/>
</dbReference>
<feature type="domain" description="RNA polymerase sigma-70 region 2" evidence="7">
    <location>
        <begin position="24"/>
        <end position="89"/>
    </location>
</feature>
<evidence type="ECO:0000259" key="7">
    <source>
        <dbReference type="Pfam" id="PF04542"/>
    </source>
</evidence>
<evidence type="ECO:0000256" key="3">
    <source>
        <dbReference type="ARBA" id="ARBA00023082"/>
    </source>
</evidence>
<keyword evidence="5 6" id="KW-0804">Transcription</keyword>
<dbReference type="InterPro" id="IPR007627">
    <property type="entry name" value="RNA_pol_sigma70_r2"/>
</dbReference>
<dbReference type="Gene3D" id="1.10.1740.10">
    <property type="match status" value="1"/>
</dbReference>
<evidence type="ECO:0000256" key="5">
    <source>
        <dbReference type="ARBA" id="ARBA00023163"/>
    </source>
</evidence>
<dbReference type="Proteomes" id="UP001501645">
    <property type="component" value="Unassembled WGS sequence"/>
</dbReference>
<dbReference type="EMBL" id="BAABKO010000002">
    <property type="protein sequence ID" value="GAA4773450.1"/>
    <property type="molecule type" value="Genomic_DNA"/>
</dbReference>
<evidence type="ECO:0000313" key="10">
    <source>
        <dbReference type="Proteomes" id="UP001501645"/>
    </source>
</evidence>
<evidence type="ECO:0000256" key="6">
    <source>
        <dbReference type="RuleBase" id="RU000716"/>
    </source>
</evidence>
<dbReference type="PROSITE" id="PS01063">
    <property type="entry name" value="SIGMA70_ECF"/>
    <property type="match status" value="1"/>
</dbReference>
<comment type="similarity">
    <text evidence="1 6">Belongs to the sigma-70 factor family. ECF subfamily.</text>
</comment>
<accession>A0ABP9A3T7</accession>
<keyword evidence="2 6" id="KW-0805">Transcription regulation</keyword>
<dbReference type="InterPro" id="IPR013325">
    <property type="entry name" value="RNA_pol_sigma_r2"/>
</dbReference>
<proteinExistence type="inferred from homology"/>
<evidence type="ECO:0000259" key="8">
    <source>
        <dbReference type="Pfam" id="PF08281"/>
    </source>
</evidence>
<keyword evidence="3 6" id="KW-0731">Sigma factor</keyword>
<comment type="caution">
    <text evidence="9">The sequence shown here is derived from an EMBL/GenBank/DDBJ whole genome shotgun (WGS) entry which is preliminary data.</text>
</comment>
<organism evidence="9 10">
    <name type="scientific">Microbacterium gilvum</name>
    <dbReference type="NCBI Taxonomy" id="1336204"/>
    <lineage>
        <taxon>Bacteria</taxon>
        <taxon>Bacillati</taxon>
        <taxon>Actinomycetota</taxon>
        <taxon>Actinomycetes</taxon>
        <taxon>Micrococcales</taxon>
        <taxon>Microbacteriaceae</taxon>
        <taxon>Microbacterium</taxon>
    </lineage>
</organism>
<dbReference type="PANTHER" id="PTHR43133">
    <property type="entry name" value="RNA POLYMERASE ECF-TYPE SIGMA FACTO"/>
    <property type="match status" value="1"/>
</dbReference>
<dbReference type="CDD" id="cd06171">
    <property type="entry name" value="Sigma70_r4"/>
    <property type="match status" value="1"/>
</dbReference>
<evidence type="ECO:0000256" key="2">
    <source>
        <dbReference type="ARBA" id="ARBA00023015"/>
    </source>
</evidence>
<dbReference type="InterPro" id="IPR014284">
    <property type="entry name" value="RNA_pol_sigma-70_dom"/>
</dbReference>
<keyword evidence="10" id="KW-1185">Reference proteome</keyword>